<dbReference type="AlphaFoldDB" id="A0A1G2RTW2"/>
<dbReference type="Proteomes" id="UP000178222">
    <property type="component" value="Unassembled WGS sequence"/>
</dbReference>
<evidence type="ECO:0000313" key="3">
    <source>
        <dbReference type="Proteomes" id="UP000178222"/>
    </source>
</evidence>
<evidence type="ECO:0000256" key="1">
    <source>
        <dbReference type="SAM" id="Phobius"/>
    </source>
</evidence>
<keyword evidence="1" id="KW-0812">Transmembrane</keyword>
<sequence>MNFLQKLQSLPERQKKIIVWGATILLGIGLLAWWIPRMSERLRIQEGSGLGEQFRFQELREQLENIPSKINGEQ</sequence>
<protein>
    <submittedName>
        <fullName evidence="2">Uncharacterized protein</fullName>
    </submittedName>
</protein>
<accession>A0A1G2RTW2</accession>
<feature type="transmembrane region" description="Helical" evidence="1">
    <location>
        <begin position="17"/>
        <end position="35"/>
    </location>
</feature>
<organism evidence="2 3">
    <name type="scientific">Candidatus Wildermuthbacteria bacterium RIFCSPLOWO2_02_FULL_47_9c</name>
    <dbReference type="NCBI Taxonomy" id="1802466"/>
    <lineage>
        <taxon>Bacteria</taxon>
        <taxon>Candidatus Wildermuthiibacteriota</taxon>
    </lineage>
</organism>
<evidence type="ECO:0000313" key="2">
    <source>
        <dbReference type="EMBL" id="OHA76285.1"/>
    </source>
</evidence>
<keyword evidence="1" id="KW-0472">Membrane</keyword>
<gene>
    <name evidence="2" type="ORF">A3J30_00975</name>
</gene>
<dbReference type="EMBL" id="MHUL01000036">
    <property type="protein sequence ID" value="OHA76285.1"/>
    <property type="molecule type" value="Genomic_DNA"/>
</dbReference>
<comment type="caution">
    <text evidence="2">The sequence shown here is derived from an EMBL/GenBank/DDBJ whole genome shotgun (WGS) entry which is preliminary data.</text>
</comment>
<name>A0A1G2RTW2_9BACT</name>
<proteinExistence type="predicted"/>
<reference evidence="2 3" key="1">
    <citation type="journal article" date="2016" name="Nat. Commun.">
        <title>Thousands of microbial genomes shed light on interconnected biogeochemical processes in an aquifer system.</title>
        <authorList>
            <person name="Anantharaman K."/>
            <person name="Brown C.T."/>
            <person name="Hug L.A."/>
            <person name="Sharon I."/>
            <person name="Castelle C.J."/>
            <person name="Probst A.J."/>
            <person name="Thomas B.C."/>
            <person name="Singh A."/>
            <person name="Wilkins M.J."/>
            <person name="Karaoz U."/>
            <person name="Brodie E.L."/>
            <person name="Williams K.H."/>
            <person name="Hubbard S.S."/>
            <person name="Banfield J.F."/>
        </authorList>
    </citation>
    <scope>NUCLEOTIDE SEQUENCE [LARGE SCALE GENOMIC DNA]</scope>
</reference>
<keyword evidence="1" id="KW-1133">Transmembrane helix</keyword>